<organism evidence="2 3">
    <name type="scientific">Virgisporangium ochraceum</name>
    <dbReference type="NCBI Taxonomy" id="65505"/>
    <lineage>
        <taxon>Bacteria</taxon>
        <taxon>Bacillati</taxon>
        <taxon>Actinomycetota</taxon>
        <taxon>Actinomycetes</taxon>
        <taxon>Micromonosporales</taxon>
        <taxon>Micromonosporaceae</taxon>
        <taxon>Virgisporangium</taxon>
    </lineage>
</organism>
<sequence>MAGPHPRRTVAAPLSGLRLPGHDFTCAFRFASPRHEEFVMTRYLAPLGFALGAVWVCYLFFLVS</sequence>
<keyword evidence="3" id="KW-1185">Reference proteome</keyword>
<gene>
    <name evidence="2" type="ORF">Voc01_069500</name>
</gene>
<reference evidence="2" key="1">
    <citation type="submission" date="2021-01" db="EMBL/GenBank/DDBJ databases">
        <title>Whole genome shotgun sequence of Virgisporangium ochraceum NBRC 16418.</title>
        <authorList>
            <person name="Komaki H."/>
            <person name="Tamura T."/>
        </authorList>
    </citation>
    <scope>NUCLEOTIDE SEQUENCE</scope>
    <source>
        <strain evidence="2">NBRC 16418</strain>
    </source>
</reference>
<feature type="transmembrane region" description="Helical" evidence="1">
    <location>
        <begin position="43"/>
        <end position="63"/>
    </location>
</feature>
<evidence type="ECO:0000256" key="1">
    <source>
        <dbReference type="SAM" id="Phobius"/>
    </source>
</evidence>
<dbReference type="Proteomes" id="UP000635606">
    <property type="component" value="Unassembled WGS sequence"/>
</dbReference>
<protein>
    <submittedName>
        <fullName evidence="2">Uncharacterized protein</fullName>
    </submittedName>
</protein>
<proteinExistence type="predicted"/>
<keyword evidence="1" id="KW-1133">Transmembrane helix</keyword>
<keyword evidence="1" id="KW-0812">Transmembrane</keyword>
<accession>A0A8J3ZZB2</accession>
<evidence type="ECO:0000313" key="3">
    <source>
        <dbReference type="Proteomes" id="UP000635606"/>
    </source>
</evidence>
<comment type="caution">
    <text evidence="2">The sequence shown here is derived from an EMBL/GenBank/DDBJ whole genome shotgun (WGS) entry which is preliminary data.</text>
</comment>
<evidence type="ECO:0000313" key="2">
    <source>
        <dbReference type="EMBL" id="GIJ72033.1"/>
    </source>
</evidence>
<name>A0A8J3ZZB2_9ACTN</name>
<keyword evidence="1" id="KW-0472">Membrane</keyword>
<dbReference type="AlphaFoldDB" id="A0A8J3ZZB2"/>
<dbReference type="EMBL" id="BOPH01000094">
    <property type="protein sequence ID" value="GIJ72033.1"/>
    <property type="molecule type" value="Genomic_DNA"/>
</dbReference>